<dbReference type="GO" id="GO:0005829">
    <property type="term" value="C:cytosol"/>
    <property type="evidence" value="ECO:0007669"/>
    <property type="project" value="TreeGrafter"/>
</dbReference>
<dbReference type="PANTHER" id="PTHR42695:SF5">
    <property type="entry name" value="GLUTAMINE AMIDOTRANSFERASE YLR126C-RELATED"/>
    <property type="match status" value="1"/>
</dbReference>
<dbReference type="CDD" id="cd01741">
    <property type="entry name" value="GATase1_1"/>
    <property type="match status" value="1"/>
</dbReference>
<evidence type="ECO:0000259" key="1">
    <source>
        <dbReference type="Pfam" id="PF00117"/>
    </source>
</evidence>
<evidence type="ECO:0000313" key="2">
    <source>
        <dbReference type="EMBL" id="EPC02909.1"/>
    </source>
</evidence>
<dbReference type="SUPFAM" id="SSF52317">
    <property type="entry name" value="Class I glutamine amidotransferase-like"/>
    <property type="match status" value="1"/>
</dbReference>
<feature type="domain" description="Glutamine amidotransferase" evidence="1">
    <location>
        <begin position="42"/>
        <end position="179"/>
    </location>
</feature>
<dbReference type="Gene3D" id="3.40.50.880">
    <property type="match status" value="1"/>
</dbReference>
<evidence type="ECO:0000313" key="3">
    <source>
        <dbReference type="Proteomes" id="UP000014463"/>
    </source>
</evidence>
<dbReference type="Proteomes" id="UP000014463">
    <property type="component" value="Unassembled WGS sequence"/>
</dbReference>
<dbReference type="Pfam" id="PF00117">
    <property type="entry name" value="GATase"/>
    <property type="match status" value="1"/>
</dbReference>
<dbReference type="PROSITE" id="PS51273">
    <property type="entry name" value="GATASE_TYPE_1"/>
    <property type="match status" value="1"/>
</dbReference>
<dbReference type="PATRIC" id="fig|1121939.11.peg.1824"/>
<gene>
    <name evidence="2" type="ORF">L861_24185</name>
</gene>
<reference evidence="2 3" key="1">
    <citation type="journal article" date="2013" name="Genome Announc.">
        <title>Draft genome sequence of the moderately halophilic gammaproteobacterium Halomonas anticariensis FP35.</title>
        <authorList>
            <person name="Tahrioui A."/>
            <person name="Quesada E."/>
            <person name="Llamas I."/>
        </authorList>
    </citation>
    <scope>NUCLEOTIDE SEQUENCE [LARGE SCALE GENOMIC DNA]</scope>
    <source>
        <strain evidence="3">DSM 16096 / CECT 5854 / LMG 22089 / FP35</strain>
    </source>
</reference>
<comment type="caution">
    <text evidence="2">The sequence shown here is derived from an EMBL/GenBank/DDBJ whole genome shotgun (WGS) entry which is preliminary data.</text>
</comment>
<dbReference type="EMBL" id="ASTJ01000023">
    <property type="protein sequence ID" value="EPC02909.1"/>
    <property type="molecule type" value="Genomic_DNA"/>
</dbReference>
<dbReference type="InterPro" id="IPR029062">
    <property type="entry name" value="Class_I_gatase-like"/>
</dbReference>
<protein>
    <recommendedName>
        <fullName evidence="1">Glutamine amidotransferase domain-containing protein</fullName>
    </recommendedName>
</protein>
<accession>S2L5E7</accession>
<dbReference type="InterPro" id="IPR044992">
    <property type="entry name" value="ChyE-like"/>
</dbReference>
<dbReference type="STRING" id="1121939.L861_24185"/>
<proteinExistence type="predicted"/>
<dbReference type="OrthoDB" id="9813383at2"/>
<name>S2L5E7_LITA3</name>
<sequence length="237" mass="25954">MHIYFLQHDANIGPARFADWLIGMGHSHNSCHLYAGEAPPRLDDCDGLIVLDGPMSLAGNDSPSWFRREKKLLTRALKSGKPVLGIGLGAQLIADGLGAIVSRGTYTEIGWHPVTLAPDSPFDLPEHFEALMWHRDIFGLPDGALPLGSSSASPLQGFAWDAGRVIGLQCHLEATSDSARALLDQTPAHFDTQANGQQRYVQDRSAIFADPRRFDRQASLLDRVLLQWLRSVPSQAL</sequence>
<dbReference type="InterPro" id="IPR017926">
    <property type="entry name" value="GATASE"/>
</dbReference>
<dbReference type="eggNOG" id="COG0518">
    <property type="taxonomic scope" value="Bacteria"/>
</dbReference>
<dbReference type="RefSeq" id="WP_016416327.1">
    <property type="nucleotide sequence ID" value="NZ_AUAB01000015.1"/>
</dbReference>
<keyword evidence="3" id="KW-1185">Reference proteome</keyword>
<dbReference type="AlphaFoldDB" id="S2L5E7"/>
<dbReference type="PANTHER" id="PTHR42695">
    <property type="entry name" value="GLUTAMINE AMIDOTRANSFERASE YLR126C-RELATED"/>
    <property type="match status" value="1"/>
</dbReference>
<organism evidence="2 3">
    <name type="scientific">Litchfieldella anticariensis (strain DSM 16096 / CECT 5854 / CIP 108499 / LMG 22089 / FP35)</name>
    <name type="common">Halomonas anticariensis</name>
    <dbReference type="NCBI Taxonomy" id="1121939"/>
    <lineage>
        <taxon>Bacteria</taxon>
        <taxon>Pseudomonadati</taxon>
        <taxon>Pseudomonadota</taxon>
        <taxon>Gammaproteobacteria</taxon>
        <taxon>Oceanospirillales</taxon>
        <taxon>Halomonadaceae</taxon>
        <taxon>Litchfieldella</taxon>
    </lineage>
</organism>